<dbReference type="CDD" id="cd06257">
    <property type="entry name" value="DnaJ"/>
    <property type="match status" value="1"/>
</dbReference>
<dbReference type="GO" id="GO:0006457">
    <property type="term" value="P:protein folding"/>
    <property type="evidence" value="ECO:0007669"/>
    <property type="project" value="UniProtKB-ARBA"/>
</dbReference>
<keyword evidence="7" id="KW-0143">Chaperone</keyword>
<evidence type="ECO:0000256" key="6">
    <source>
        <dbReference type="ARBA" id="ARBA00023136"/>
    </source>
</evidence>
<dbReference type="Proteomes" id="UP000515788">
    <property type="component" value="Chromosome 4"/>
</dbReference>
<dbReference type="SMART" id="SM00271">
    <property type="entry name" value="DnaJ"/>
    <property type="match status" value="1"/>
</dbReference>
<evidence type="ECO:0000256" key="2">
    <source>
        <dbReference type="ARBA" id="ARBA00022692"/>
    </source>
</evidence>
<accession>A0A7G3ZHS1</accession>
<gene>
    <name evidence="13" type="ORF">HG536_0D05780</name>
</gene>
<evidence type="ECO:0000256" key="1">
    <source>
        <dbReference type="ARBA" id="ARBA00004389"/>
    </source>
</evidence>
<dbReference type="InterPro" id="IPR036869">
    <property type="entry name" value="J_dom_sf"/>
</dbReference>
<dbReference type="InterPro" id="IPR018253">
    <property type="entry name" value="DnaJ_domain_CS"/>
</dbReference>
<evidence type="ECO:0000256" key="3">
    <source>
        <dbReference type="ARBA" id="ARBA00022729"/>
    </source>
</evidence>
<evidence type="ECO:0000256" key="9">
    <source>
        <dbReference type="SAM" id="MobiDB-lite"/>
    </source>
</evidence>
<organism evidence="13 14">
    <name type="scientific">Torulaspora globosa</name>
    <dbReference type="NCBI Taxonomy" id="48254"/>
    <lineage>
        <taxon>Eukaryota</taxon>
        <taxon>Fungi</taxon>
        <taxon>Dikarya</taxon>
        <taxon>Ascomycota</taxon>
        <taxon>Saccharomycotina</taxon>
        <taxon>Saccharomycetes</taxon>
        <taxon>Saccharomycetales</taxon>
        <taxon>Saccharomycetaceae</taxon>
        <taxon>Torulaspora</taxon>
    </lineage>
</organism>
<evidence type="ECO:0000256" key="8">
    <source>
        <dbReference type="ARBA" id="ARBA00061004"/>
    </source>
</evidence>
<name>A0A7G3ZHS1_9SACH</name>
<evidence type="ECO:0000256" key="4">
    <source>
        <dbReference type="ARBA" id="ARBA00022824"/>
    </source>
</evidence>
<evidence type="ECO:0000313" key="14">
    <source>
        <dbReference type="Proteomes" id="UP000515788"/>
    </source>
</evidence>
<dbReference type="AlphaFoldDB" id="A0A7G3ZHS1"/>
<dbReference type="SUPFAM" id="SSF46565">
    <property type="entry name" value="Chaperone J-domain"/>
    <property type="match status" value="1"/>
</dbReference>
<dbReference type="KEGG" id="tgb:HG536_0D05780"/>
<evidence type="ECO:0000256" key="10">
    <source>
        <dbReference type="SAM" id="Phobius"/>
    </source>
</evidence>
<dbReference type="PROSITE" id="PS50076">
    <property type="entry name" value="DNAJ_2"/>
    <property type="match status" value="1"/>
</dbReference>
<dbReference type="OrthoDB" id="413400at2759"/>
<proteinExistence type="inferred from homology"/>
<keyword evidence="4" id="KW-0256">Endoplasmic reticulum</keyword>
<sequence length="294" mass="34385">MLNVAALVILLSALAYCFTPEETEIFELQRELAKKYGDEIDFYRFLKLPKLKHSSSKEIVRNLRNLAKKYHPDKNRKYKKLYERLNKATEILSNDSRRKTYDYYLKNGFPDYNFSRGGFIFRRVQPKTWFLVLFLYVVASAIHYALLKIQHTSNKRRIQGFIRQCKEQDDTNGVGEKRLVFKQHEADDAKEILIRLGDVYVVQPDGEMCLISADDAADPTILDCLFFRLPMFLWNRSLGRLFIRAPSQPSTQKEANSSDKRPQRAARNVEAKLKDGQKKMTLPNGKVIYSRKKE</sequence>
<dbReference type="EMBL" id="CP059249">
    <property type="protein sequence ID" value="QLL33057.1"/>
    <property type="molecule type" value="Genomic_DNA"/>
</dbReference>
<dbReference type="Pfam" id="PF00226">
    <property type="entry name" value="DnaJ"/>
    <property type="match status" value="1"/>
</dbReference>
<dbReference type="GO" id="GO:0005789">
    <property type="term" value="C:endoplasmic reticulum membrane"/>
    <property type="evidence" value="ECO:0007669"/>
    <property type="project" value="UniProtKB-SubCell"/>
</dbReference>
<evidence type="ECO:0000256" key="7">
    <source>
        <dbReference type="ARBA" id="ARBA00023186"/>
    </source>
</evidence>
<dbReference type="InterPro" id="IPR052606">
    <property type="entry name" value="DnaJ_domain_protein"/>
</dbReference>
<dbReference type="RefSeq" id="XP_037139731.1">
    <property type="nucleotide sequence ID" value="XM_037283835.1"/>
</dbReference>
<reference evidence="13 14" key="1">
    <citation type="submission" date="2020-06" db="EMBL/GenBank/DDBJ databases">
        <title>The yeast mating-type switching endonuclease HO is a domesticated member of an unorthodox homing genetic element family.</title>
        <authorList>
            <person name="Coughlan A.Y."/>
            <person name="Lombardi L."/>
            <person name="Braun-Galleani S."/>
            <person name="Martos A.R."/>
            <person name="Galeote V."/>
            <person name="Bigey F."/>
            <person name="Dequin S."/>
            <person name="Byrne K.P."/>
            <person name="Wolfe K.H."/>
        </authorList>
    </citation>
    <scope>NUCLEOTIDE SEQUENCE [LARGE SCALE GENOMIC DNA]</scope>
    <source>
        <strain evidence="13 14">CBS764</strain>
    </source>
</reference>
<dbReference type="FunFam" id="1.10.287.110:FF:000116">
    <property type="entry name" value="Erj5p"/>
    <property type="match status" value="1"/>
</dbReference>
<comment type="similarity">
    <text evidence="8">Belongs to the DnaJ family.</text>
</comment>
<comment type="subcellular location">
    <subcellularLocation>
        <location evidence="1">Endoplasmic reticulum membrane</location>
        <topology evidence="1">Single-pass membrane protein</topology>
    </subcellularLocation>
</comment>
<dbReference type="InterPro" id="IPR001623">
    <property type="entry name" value="DnaJ_domain"/>
</dbReference>
<feature type="region of interest" description="Disordered" evidence="9">
    <location>
        <begin position="247"/>
        <end position="294"/>
    </location>
</feature>
<keyword evidence="2 10" id="KW-0812">Transmembrane</keyword>
<dbReference type="PANTHER" id="PTHR44653">
    <property type="entry name" value="DNAJ HOMOLOG SUBFAMILY C MEMBER 1"/>
    <property type="match status" value="1"/>
</dbReference>
<dbReference type="PROSITE" id="PS00636">
    <property type="entry name" value="DNAJ_1"/>
    <property type="match status" value="1"/>
</dbReference>
<evidence type="ECO:0000313" key="13">
    <source>
        <dbReference type="EMBL" id="QLL33057.1"/>
    </source>
</evidence>
<feature type="signal peptide" evidence="11">
    <location>
        <begin position="1"/>
        <end position="17"/>
    </location>
</feature>
<keyword evidence="5 10" id="KW-1133">Transmembrane helix</keyword>
<keyword evidence="6 10" id="KW-0472">Membrane</keyword>
<feature type="transmembrane region" description="Helical" evidence="10">
    <location>
        <begin position="129"/>
        <end position="147"/>
    </location>
</feature>
<evidence type="ECO:0000259" key="12">
    <source>
        <dbReference type="PROSITE" id="PS50076"/>
    </source>
</evidence>
<evidence type="ECO:0000256" key="5">
    <source>
        <dbReference type="ARBA" id="ARBA00022989"/>
    </source>
</evidence>
<keyword evidence="3 11" id="KW-0732">Signal</keyword>
<dbReference type="PANTHER" id="PTHR44653:SF2">
    <property type="entry name" value="DNAJ HOMOLOG SUBFAMILY C MEMBER 1"/>
    <property type="match status" value="1"/>
</dbReference>
<evidence type="ECO:0000256" key="11">
    <source>
        <dbReference type="SAM" id="SignalP"/>
    </source>
</evidence>
<dbReference type="Gene3D" id="1.10.287.110">
    <property type="entry name" value="DnaJ domain"/>
    <property type="match status" value="1"/>
</dbReference>
<feature type="chain" id="PRO_5028973403" description="J domain-containing protein" evidence="11">
    <location>
        <begin position="18"/>
        <end position="294"/>
    </location>
</feature>
<feature type="compositionally biased region" description="Basic and acidic residues" evidence="9">
    <location>
        <begin position="256"/>
        <end position="278"/>
    </location>
</feature>
<keyword evidence="14" id="KW-1185">Reference proteome</keyword>
<dbReference type="GeneID" id="59326224"/>
<feature type="domain" description="J" evidence="12">
    <location>
        <begin position="41"/>
        <end position="105"/>
    </location>
</feature>
<protein>
    <recommendedName>
        <fullName evidence="12">J domain-containing protein</fullName>
    </recommendedName>
</protein>